<dbReference type="Proteomes" id="UP000758168">
    <property type="component" value="Unassembled WGS sequence"/>
</dbReference>
<organism evidence="1 2">
    <name type="scientific">Microlunatus capsulatus</name>
    <dbReference type="NCBI Taxonomy" id="99117"/>
    <lineage>
        <taxon>Bacteria</taxon>
        <taxon>Bacillati</taxon>
        <taxon>Actinomycetota</taxon>
        <taxon>Actinomycetes</taxon>
        <taxon>Propionibacteriales</taxon>
        <taxon>Propionibacteriaceae</taxon>
        <taxon>Microlunatus</taxon>
    </lineage>
</organism>
<dbReference type="SUPFAM" id="SSF55144">
    <property type="entry name" value="LigT-like"/>
    <property type="match status" value="1"/>
</dbReference>
<protein>
    <submittedName>
        <fullName evidence="1">2'-5' RNA ligase</fullName>
    </submittedName>
</protein>
<keyword evidence="1" id="KW-0436">Ligase</keyword>
<dbReference type="GO" id="GO:0016874">
    <property type="term" value="F:ligase activity"/>
    <property type="evidence" value="ECO:0007669"/>
    <property type="project" value="UniProtKB-KW"/>
</dbReference>
<proteinExistence type="predicted"/>
<keyword evidence="2" id="KW-1185">Reference proteome</keyword>
<reference evidence="1 2" key="1">
    <citation type="submission" date="2021-03" db="EMBL/GenBank/DDBJ databases">
        <title>Sequencing the genomes of 1000 actinobacteria strains.</title>
        <authorList>
            <person name="Klenk H.-P."/>
        </authorList>
    </citation>
    <scope>NUCLEOTIDE SEQUENCE [LARGE SCALE GENOMIC DNA]</scope>
    <source>
        <strain evidence="1 2">DSM 12936</strain>
    </source>
</reference>
<comment type="caution">
    <text evidence="1">The sequence shown here is derived from an EMBL/GenBank/DDBJ whole genome shotgun (WGS) entry which is preliminary data.</text>
</comment>
<sequence>MTQSVELLLDRDAEQAVRVLWARLAEADLPTEQRTTPSPSHRPHVTLFAGDALAEGADDALPGLLAGLDRPLRLGGLLAFGPRKGSVVLARQVVVDAALLALQTRVAAVCGADPDGHFGPGRWTPHVTLARRVPVAQLSAVVAALGELPELTASSRRCRRWDSVQRETWELTGR</sequence>
<dbReference type="Pfam" id="PF13563">
    <property type="entry name" value="2_5_RNA_ligase2"/>
    <property type="match status" value="1"/>
</dbReference>
<dbReference type="RefSeq" id="WP_210057951.1">
    <property type="nucleotide sequence ID" value="NZ_BAAAMH010000002.1"/>
</dbReference>
<dbReference type="Gene3D" id="3.90.1140.10">
    <property type="entry name" value="Cyclic phosphodiesterase"/>
    <property type="match status" value="1"/>
</dbReference>
<accession>A0ABS4ZCK4</accession>
<dbReference type="EMBL" id="JAGIOB010000001">
    <property type="protein sequence ID" value="MBP2418452.1"/>
    <property type="molecule type" value="Genomic_DNA"/>
</dbReference>
<name>A0ABS4ZCK4_9ACTN</name>
<evidence type="ECO:0000313" key="1">
    <source>
        <dbReference type="EMBL" id="MBP2418452.1"/>
    </source>
</evidence>
<gene>
    <name evidence="1" type="ORF">JOF54_003374</name>
</gene>
<dbReference type="InterPro" id="IPR009097">
    <property type="entry name" value="Cyclic_Pdiesterase"/>
</dbReference>
<evidence type="ECO:0000313" key="2">
    <source>
        <dbReference type="Proteomes" id="UP000758168"/>
    </source>
</evidence>